<dbReference type="EMBL" id="JAHRIN010000292">
    <property type="protein sequence ID" value="MEQ2190901.1"/>
    <property type="molecule type" value="Genomic_DNA"/>
</dbReference>
<organism evidence="1 2">
    <name type="scientific">Xenoophorus captivus</name>
    <dbReference type="NCBI Taxonomy" id="1517983"/>
    <lineage>
        <taxon>Eukaryota</taxon>
        <taxon>Metazoa</taxon>
        <taxon>Chordata</taxon>
        <taxon>Craniata</taxon>
        <taxon>Vertebrata</taxon>
        <taxon>Euteleostomi</taxon>
        <taxon>Actinopterygii</taxon>
        <taxon>Neopterygii</taxon>
        <taxon>Teleostei</taxon>
        <taxon>Neoteleostei</taxon>
        <taxon>Acanthomorphata</taxon>
        <taxon>Ovalentaria</taxon>
        <taxon>Atherinomorphae</taxon>
        <taxon>Cyprinodontiformes</taxon>
        <taxon>Goodeidae</taxon>
        <taxon>Xenoophorus</taxon>
    </lineage>
</organism>
<proteinExistence type="predicted"/>
<comment type="caution">
    <text evidence="1">The sequence shown here is derived from an EMBL/GenBank/DDBJ whole genome shotgun (WGS) entry which is preliminary data.</text>
</comment>
<sequence length="116" mass="12789">MFSTIAVFVFTLLKKSFLRERARWWKQAETCLIQPIIQQKTVPISEEAGVLEWSWTRRGSGPGHSCSSVGDSVSLITTAFVTSMSGCCCLASWIAMASAWSHKNTNTQIITSACQP</sequence>
<keyword evidence="2" id="KW-1185">Reference proteome</keyword>
<name>A0ABV0Q533_9TELE</name>
<dbReference type="Proteomes" id="UP001434883">
    <property type="component" value="Unassembled WGS sequence"/>
</dbReference>
<gene>
    <name evidence="1" type="ORF">XENOCAPTIV_014186</name>
</gene>
<evidence type="ECO:0000313" key="1">
    <source>
        <dbReference type="EMBL" id="MEQ2190901.1"/>
    </source>
</evidence>
<protein>
    <submittedName>
        <fullName evidence="1">Uncharacterized protein</fullName>
    </submittedName>
</protein>
<evidence type="ECO:0000313" key="2">
    <source>
        <dbReference type="Proteomes" id="UP001434883"/>
    </source>
</evidence>
<reference evidence="1 2" key="1">
    <citation type="submission" date="2021-06" db="EMBL/GenBank/DDBJ databases">
        <authorList>
            <person name="Palmer J.M."/>
        </authorList>
    </citation>
    <scope>NUCLEOTIDE SEQUENCE [LARGE SCALE GENOMIC DNA]</scope>
    <source>
        <strain evidence="1 2">XC_2019</strain>
        <tissue evidence="1">Muscle</tissue>
    </source>
</reference>
<accession>A0ABV0Q533</accession>